<evidence type="ECO:0000313" key="3">
    <source>
        <dbReference type="Proteomes" id="UP000316759"/>
    </source>
</evidence>
<comment type="caution">
    <text evidence="2">The sequence shown here is derived from an EMBL/GenBank/DDBJ whole genome shotgun (WGS) entry which is preliminary data.</text>
</comment>
<sequence length="774" mass="83345">MLLTAKHVIQTVEAIFSVHNGVSLKAPLLVPVGVRNDSKSALPKSHGFRSRSHQKEPNKSAIQPSLIDQVFTEIREDSVAHGPVLLEMRHGTPVYLPESLHLAFARYLARAGSPLIREIENAFRRYQFDRVYGEGDCVSPFGGDGRLALADKPEENEQAAFDIVTPKFSESSGTSGMTPQSCSVDLPVTRNIALPVLLNTAGPTRASPSQRRLVNLLCLEVRPHQLDTLRETILQCAPRIQAQIVRRVKEAVTQLQSVLNIFQKLGTSDRFHVSLTPGLVLPCHMYRGIVFQLVACVPVRVNKTKIRTTRVRGCGSGGGGARSESVRLNKSDQTTNDPAATRSTCRDIELTRDAPKSDATRKKNRRPSGSTSTITGLVLAQGGDYTHLVMKHCLPREYGALRLMPPIQPYPCHILLSWDSRETDSLQDLNCSPFRHLQAVSLRRANSSTPRSGPDNLVGTAQSSHQPLGDLVSPNPASMGANSGIPGTLGATCPTGGAASVLTSGVSHTSSSHSGLTGGSGTSGCIGGSSASALLESFVPCRDGLLLAYHLVQRMWSIGLPCELLTTPNVDMISAAEESGAEFAIRVNLLNPSSAACANLPTGTHCLSAVTYQLWTQHGTATRQVMVSEQRRADPDSLIAYLLHRISGPSELHGRRVSETDRSMMIGGTAFASLDWLRTPTDLVHYTRCFISSGAGVEPPGVVYLPRSSVCSIGTVRLYNKCAESPERTGGHPFSSGAPEVNVAATNTTQAVSTATPHTTSRLGYPGRRHRRQR</sequence>
<dbReference type="Proteomes" id="UP000316759">
    <property type="component" value="Unassembled WGS sequence"/>
</dbReference>
<name>A0A504Y5X5_FASGI</name>
<dbReference type="InterPro" id="IPR045864">
    <property type="entry name" value="aa-tRNA-synth_II/BPL/LPL"/>
</dbReference>
<accession>A0A504Y5X5</accession>
<feature type="region of interest" description="Disordered" evidence="1">
    <location>
        <begin position="445"/>
        <end position="483"/>
    </location>
</feature>
<protein>
    <submittedName>
        <fullName evidence="2">Uncharacterized protein</fullName>
    </submittedName>
</protein>
<evidence type="ECO:0000313" key="2">
    <source>
        <dbReference type="EMBL" id="TPP56842.1"/>
    </source>
</evidence>
<dbReference type="Gene3D" id="3.30.930.10">
    <property type="entry name" value="Bira Bifunctional Protein, Domain 2"/>
    <property type="match status" value="1"/>
</dbReference>
<feature type="region of interest" description="Disordered" evidence="1">
    <location>
        <begin position="310"/>
        <end position="375"/>
    </location>
</feature>
<feature type="region of interest" description="Disordered" evidence="1">
    <location>
        <begin position="40"/>
        <end position="60"/>
    </location>
</feature>
<gene>
    <name evidence="2" type="ORF">FGIG_09551</name>
</gene>
<dbReference type="EMBL" id="SUNJ01014021">
    <property type="protein sequence ID" value="TPP56842.1"/>
    <property type="molecule type" value="Genomic_DNA"/>
</dbReference>
<dbReference type="OrthoDB" id="6778822at2759"/>
<feature type="region of interest" description="Disordered" evidence="1">
    <location>
        <begin position="726"/>
        <end position="774"/>
    </location>
</feature>
<organism evidence="2 3">
    <name type="scientific">Fasciola gigantica</name>
    <name type="common">Giant liver fluke</name>
    <dbReference type="NCBI Taxonomy" id="46835"/>
    <lineage>
        <taxon>Eukaryota</taxon>
        <taxon>Metazoa</taxon>
        <taxon>Spiralia</taxon>
        <taxon>Lophotrochozoa</taxon>
        <taxon>Platyhelminthes</taxon>
        <taxon>Trematoda</taxon>
        <taxon>Digenea</taxon>
        <taxon>Plagiorchiida</taxon>
        <taxon>Echinostomata</taxon>
        <taxon>Echinostomatoidea</taxon>
        <taxon>Fasciolidae</taxon>
        <taxon>Fasciola</taxon>
    </lineage>
</organism>
<dbReference type="AlphaFoldDB" id="A0A504Y5X5"/>
<proteinExistence type="predicted"/>
<feature type="compositionally biased region" description="Basic and acidic residues" evidence="1">
    <location>
        <begin position="344"/>
        <end position="361"/>
    </location>
</feature>
<evidence type="ECO:0000256" key="1">
    <source>
        <dbReference type="SAM" id="MobiDB-lite"/>
    </source>
</evidence>
<keyword evidence="3" id="KW-1185">Reference proteome</keyword>
<feature type="compositionally biased region" description="Polar residues" evidence="1">
    <location>
        <begin position="331"/>
        <end position="343"/>
    </location>
</feature>
<feature type="compositionally biased region" description="Polar residues" evidence="1">
    <location>
        <begin position="744"/>
        <end position="762"/>
    </location>
</feature>
<reference evidence="2 3" key="1">
    <citation type="submission" date="2019-04" db="EMBL/GenBank/DDBJ databases">
        <title>Annotation for the trematode Fasciola gigantica.</title>
        <authorList>
            <person name="Choi Y.-J."/>
        </authorList>
    </citation>
    <scope>NUCLEOTIDE SEQUENCE [LARGE SCALE GENOMIC DNA]</scope>
    <source>
        <strain evidence="2">Uganda_cow_1</strain>
    </source>
</reference>